<reference evidence="3" key="1">
    <citation type="journal article" date="2014" name="Genome Announc.">
        <title>Draft genome sequence of Colletotrichum sublineola, a destructive pathogen of cultivated sorghum.</title>
        <authorList>
            <person name="Baroncelli R."/>
            <person name="Sanz-Martin J.M."/>
            <person name="Rech G.E."/>
            <person name="Sukno S.A."/>
            <person name="Thon M.R."/>
        </authorList>
    </citation>
    <scope>NUCLEOTIDE SEQUENCE [LARGE SCALE GENOMIC DNA]</scope>
    <source>
        <strain evidence="3">TX430BB</strain>
    </source>
</reference>
<feature type="region of interest" description="Disordered" evidence="1">
    <location>
        <begin position="1"/>
        <end position="23"/>
    </location>
</feature>
<dbReference type="AlphaFoldDB" id="A0A066XTH3"/>
<dbReference type="EMBL" id="JMSE01000267">
    <property type="protein sequence ID" value="KDN71009.1"/>
    <property type="molecule type" value="Genomic_DNA"/>
</dbReference>
<comment type="caution">
    <text evidence="2">The sequence shown here is derived from an EMBL/GenBank/DDBJ whole genome shotgun (WGS) entry which is preliminary data.</text>
</comment>
<accession>A0A066XTH3</accession>
<name>A0A066XTH3_COLSU</name>
<dbReference type="Proteomes" id="UP000027238">
    <property type="component" value="Unassembled WGS sequence"/>
</dbReference>
<evidence type="ECO:0000256" key="1">
    <source>
        <dbReference type="SAM" id="MobiDB-lite"/>
    </source>
</evidence>
<protein>
    <submittedName>
        <fullName evidence="2">Uncharacterized protein</fullName>
    </submittedName>
</protein>
<evidence type="ECO:0000313" key="2">
    <source>
        <dbReference type="EMBL" id="KDN71009.1"/>
    </source>
</evidence>
<keyword evidence="3" id="KW-1185">Reference proteome</keyword>
<organism evidence="2 3">
    <name type="scientific">Colletotrichum sublineola</name>
    <name type="common">Sorghum anthracnose fungus</name>
    <dbReference type="NCBI Taxonomy" id="1173701"/>
    <lineage>
        <taxon>Eukaryota</taxon>
        <taxon>Fungi</taxon>
        <taxon>Dikarya</taxon>
        <taxon>Ascomycota</taxon>
        <taxon>Pezizomycotina</taxon>
        <taxon>Sordariomycetes</taxon>
        <taxon>Hypocreomycetidae</taxon>
        <taxon>Glomerellales</taxon>
        <taxon>Glomerellaceae</taxon>
        <taxon>Colletotrichum</taxon>
        <taxon>Colletotrichum graminicola species complex</taxon>
    </lineage>
</organism>
<dbReference type="OrthoDB" id="10499397at2759"/>
<dbReference type="HOGENOM" id="CLU_2072998_0_0_1"/>
<evidence type="ECO:0000313" key="3">
    <source>
        <dbReference type="Proteomes" id="UP000027238"/>
    </source>
</evidence>
<proteinExistence type="predicted"/>
<gene>
    <name evidence="2" type="ORF">CSUB01_02945</name>
</gene>
<sequence>MGAATRLLKKRQATDADYENSAQRNAQVDRWIWDKCHLLTIAEDNGAPFHPASTEAFQLDSASATATGEGDTATCNGIGIGAGPPHFEALETGASWYTTDEAQIAAIIPSCARMEDAG</sequence>